<evidence type="ECO:0000256" key="4">
    <source>
        <dbReference type="ARBA" id="ARBA00023004"/>
    </source>
</evidence>
<evidence type="ECO:0000313" key="6">
    <source>
        <dbReference type="EMBL" id="GFO01620.1"/>
    </source>
</evidence>
<dbReference type="PANTHER" id="PTHR10543">
    <property type="entry name" value="BETA-CAROTENE DIOXYGENASE"/>
    <property type="match status" value="1"/>
</dbReference>
<dbReference type="AlphaFoldDB" id="A0AAV4A435"/>
<evidence type="ECO:0000256" key="3">
    <source>
        <dbReference type="ARBA" id="ARBA00023002"/>
    </source>
</evidence>
<dbReference type="Pfam" id="PF03055">
    <property type="entry name" value="RPE65"/>
    <property type="match status" value="1"/>
</dbReference>
<evidence type="ECO:0000256" key="2">
    <source>
        <dbReference type="ARBA" id="ARBA00022723"/>
    </source>
</evidence>
<dbReference type="InterPro" id="IPR004294">
    <property type="entry name" value="Carotenoid_Oase"/>
</dbReference>
<dbReference type="GO" id="GO:0016121">
    <property type="term" value="P:carotene catabolic process"/>
    <property type="evidence" value="ECO:0007669"/>
    <property type="project" value="TreeGrafter"/>
</dbReference>
<comment type="cofactor">
    <cofactor evidence="5">
        <name>Fe(2+)</name>
        <dbReference type="ChEBI" id="CHEBI:29033"/>
    </cofactor>
    <text evidence="5">Binds 1 Fe(2+) ion per subunit.</text>
</comment>
<protein>
    <submittedName>
        <fullName evidence="6">Beta,beta-carotene 15,15'-dioxygenase</fullName>
    </submittedName>
</protein>
<keyword evidence="3" id="KW-0560">Oxidoreductase</keyword>
<evidence type="ECO:0000256" key="5">
    <source>
        <dbReference type="PIRSR" id="PIRSR604294-1"/>
    </source>
</evidence>
<dbReference type="Proteomes" id="UP000735302">
    <property type="component" value="Unassembled WGS sequence"/>
</dbReference>
<keyword evidence="2 5" id="KW-0479">Metal-binding</keyword>
<feature type="binding site" evidence="5">
    <location>
        <position position="96"/>
    </location>
    <ligand>
        <name>Fe cation</name>
        <dbReference type="ChEBI" id="CHEBI:24875"/>
        <note>catalytic</note>
    </ligand>
</feature>
<keyword evidence="4 5" id="KW-0408">Iron</keyword>
<organism evidence="6 7">
    <name type="scientific">Plakobranchus ocellatus</name>
    <dbReference type="NCBI Taxonomy" id="259542"/>
    <lineage>
        <taxon>Eukaryota</taxon>
        <taxon>Metazoa</taxon>
        <taxon>Spiralia</taxon>
        <taxon>Lophotrochozoa</taxon>
        <taxon>Mollusca</taxon>
        <taxon>Gastropoda</taxon>
        <taxon>Heterobranchia</taxon>
        <taxon>Euthyneura</taxon>
        <taxon>Panpulmonata</taxon>
        <taxon>Sacoglossa</taxon>
        <taxon>Placobranchoidea</taxon>
        <taxon>Plakobranchidae</taxon>
        <taxon>Plakobranchus</taxon>
    </lineage>
</organism>
<gene>
    <name evidence="6" type="ORF">PoB_002812500</name>
</gene>
<evidence type="ECO:0000313" key="7">
    <source>
        <dbReference type="Proteomes" id="UP000735302"/>
    </source>
</evidence>
<sequence>MGCHIHVLYLYLQLSKFDLVEKRVLTYDAEKNLTPGEPVFLARPGATKEDDGVVVSTLVADSPDAQSFLVVLDAQTFQEVGRASLPHEVKMSLTFHGNFTSKVF</sequence>
<reference evidence="6 7" key="1">
    <citation type="journal article" date="2021" name="Elife">
        <title>Chloroplast acquisition without the gene transfer in kleptoplastic sea slugs, Plakobranchus ocellatus.</title>
        <authorList>
            <person name="Maeda T."/>
            <person name="Takahashi S."/>
            <person name="Yoshida T."/>
            <person name="Shimamura S."/>
            <person name="Takaki Y."/>
            <person name="Nagai Y."/>
            <person name="Toyoda A."/>
            <person name="Suzuki Y."/>
            <person name="Arimoto A."/>
            <person name="Ishii H."/>
            <person name="Satoh N."/>
            <person name="Nishiyama T."/>
            <person name="Hasebe M."/>
            <person name="Maruyama T."/>
            <person name="Minagawa J."/>
            <person name="Obokata J."/>
            <person name="Shigenobu S."/>
        </authorList>
    </citation>
    <scope>NUCLEOTIDE SEQUENCE [LARGE SCALE GENOMIC DNA]</scope>
</reference>
<dbReference type="PANTHER" id="PTHR10543:SF24">
    <property type="entry name" value="CAROTENOID ISOMEROOXYGENASE"/>
    <property type="match status" value="1"/>
</dbReference>
<name>A0AAV4A435_9GAST</name>
<dbReference type="GO" id="GO:0010436">
    <property type="term" value="F:carotenoid dioxygenase activity"/>
    <property type="evidence" value="ECO:0007669"/>
    <property type="project" value="TreeGrafter"/>
</dbReference>
<dbReference type="GO" id="GO:0046872">
    <property type="term" value="F:metal ion binding"/>
    <property type="evidence" value="ECO:0007669"/>
    <property type="project" value="UniProtKB-KW"/>
</dbReference>
<accession>A0AAV4A435</accession>
<evidence type="ECO:0000256" key="1">
    <source>
        <dbReference type="ARBA" id="ARBA00006787"/>
    </source>
</evidence>
<dbReference type="EMBL" id="BLXT01003530">
    <property type="protein sequence ID" value="GFO01620.1"/>
    <property type="molecule type" value="Genomic_DNA"/>
</dbReference>
<comment type="similarity">
    <text evidence="1">Belongs to the carotenoid oxygenase family.</text>
</comment>
<comment type="caution">
    <text evidence="6">The sequence shown here is derived from an EMBL/GenBank/DDBJ whole genome shotgun (WGS) entry which is preliminary data.</text>
</comment>
<keyword evidence="7" id="KW-1185">Reference proteome</keyword>
<proteinExistence type="inferred from homology"/>